<evidence type="ECO:0000256" key="1">
    <source>
        <dbReference type="SAM" id="SignalP"/>
    </source>
</evidence>
<feature type="chain" id="PRO_5005245643" evidence="1">
    <location>
        <begin position="25"/>
        <end position="54"/>
    </location>
</feature>
<proteinExistence type="predicted"/>
<sequence length="54" mass="5589">MPRLVGHPAGCWLLAAGCWLLAAADHVDHRACRACPVPSPVSSIPISLSLSGAR</sequence>
<dbReference type="EMBL" id="KQ087178">
    <property type="protein sequence ID" value="KLT46086.1"/>
    <property type="molecule type" value="Genomic_DNA"/>
</dbReference>
<name>A0A0J0XYH0_9TREE</name>
<dbReference type="PROSITE" id="PS51257">
    <property type="entry name" value="PROKAR_LIPOPROTEIN"/>
    <property type="match status" value="1"/>
</dbReference>
<dbReference type="Proteomes" id="UP000053611">
    <property type="component" value="Unassembled WGS sequence"/>
</dbReference>
<dbReference type="GeneID" id="28982316"/>
<keyword evidence="1" id="KW-0732">Signal</keyword>
<organism evidence="2 3">
    <name type="scientific">Cutaneotrichosporon oleaginosum</name>
    <dbReference type="NCBI Taxonomy" id="879819"/>
    <lineage>
        <taxon>Eukaryota</taxon>
        <taxon>Fungi</taxon>
        <taxon>Dikarya</taxon>
        <taxon>Basidiomycota</taxon>
        <taxon>Agaricomycotina</taxon>
        <taxon>Tremellomycetes</taxon>
        <taxon>Trichosporonales</taxon>
        <taxon>Trichosporonaceae</taxon>
        <taxon>Cutaneotrichosporon</taxon>
    </lineage>
</organism>
<evidence type="ECO:0000313" key="3">
    <source>
        <dbReference type="Proteomes" id="UP000053611"/>
    </source>
</evidence>
<gene>
    <name evidence="2" type="ORF">CC85DRAFT_281721</name>
</gene>
<feature type="signal peptide" evidence="1">
    <location>
        <begin position="1"/>
        <end position="24"/>
    </location>
</feature>
<protein>
    <submittedName>
        <fullName evidence="2">Uncharacterized protein</fullName>
    </submittedName>
</protein>
<evidence type="ECO:0000313" key="2">
    <source>
        <dbReference type="EMBL" id="KLT46086.1"/>
    </source>
</evidence>
<accession>A0A0J0XYH0</accession>
<reference evidence="2 3" key="1">
    <citation type="submission" date="2015-03" db="EMBL/GenBank/DDBJ databases">
        <title>Genomics and transcriptomics of the oil-accumulating basidiomycete yeast T. oleaginosus allow insights into substrate utilization and the diverse evolutionary trajectories of mating systems in fungi.</title>
        <authorList>
            <consortium name="DOE Joint Genome Institute"/>
            <person name="Kourist R."/>
            <person name="Kracht O."/>
            <person name="Bracharz F."/>
            <person name="Lipzen A."/>
            <person name="Nolan M."/>
            <person name="Ohm R."/>
            <person name="Grigoriev I."/>
            <person name="Sun S."/>
            <person name="Heitman J."/>
            <person name="Bruck T."/>
            <person name="Nowrousian M."/>
        </authorList>
    </citation>
    <scope>NUCLEOTIDE SEQUENCE [LARGE SCALE GENOMIC DNA]</scope>
    <source>
        <strain evidence="2 3">IBC0246</strain>
    </source>
</reference>
<keyword evidence="3" id="KW-1185">Reference proteome</keyword>
<dbReference type="RefSeq" id="XP_018282577.1">
    <property type="nucleotide sequence ID" value="XM_018421713.1"/>
</dbReference>
<dbReference type="AlphaFoldDB" id="A0A0J0XYH0"/>